<evidence type="ECO:0000256" key="1">
    <source>
        <dbReference type="SAM" id="Phobius"/>
    </source>
</evidence>
<dbReference type="InterPro" id="IPR025642">
    <property type="entry name" value="DUF4342"/>
</dbReference>
<dbReference type="AlphaFoldDB" id="S0F091"/>
<dbReference type="RefSeq" id="WP_016484217.1">
    <property type="nucleotide sequence ID" value="NC_021487.1"/>
</dbReference>
<evidence type="ECO:0000313" key="4">
    <source>
        <dbReference type="Proteomes" id="UP000014227"/>
    </source>
</evidence>
<keyword evidence="1" id="KW-1133">Transmembrane helix</keyword>
<dbReference type="eggNOG" id="COG1308">
    <property type="taxonomic scope" value="Bacteria"/>
</dbReference>
<gene>
    <name evidence="3" type="ORF">CCALI_02929</name>
</gene>
<dbReference type="InParanoid" id="S0F091"/>
<dbReference type="OrthoDB" id="677607at2"/>
<dbReference type="HOGENOM" id="CLU_115782_6_1_0"/>
<dbReference type="EMBL" id="HF951689">
    <property type="protein sequence ID" value="CCW36714.1"/>
    <property type="molecule type" value="Genomic_DNA"/>
</dbReference>
<reference evidence="4" key="1">
    <citation type="submission" date="2013-03" db="EMBL/GenBank/DDBJ databases">
        <title>Genome sequence of Chthonomonas calidirosea, the first sequenced genome from the Armatimonadetes phylum (formally candidate division OP10).</title>
        <authorList>
            <person name="Lee K.C.Y."/>
            <person name="Morgan X.C."/>
            <person name="Dunfield P.F."/>
            <person name="Tamas I."/>
            <person name="Houghton K.M."/>
            <person name="Vyssotski M."/>
            <person name="Ryan J.L.J."/>
            <person name="Lagutin K."/>
            <person name="McDonald I.R."/>
            <person name="Stott M.B."/>
        </authorList>
    </citation>
    <scope>NUCLEOTIDE SEQUENCE [LARGE SCALE GENOMIC DNA]</scope>
    <source>
        <strain evidence="4">DSM 23976 / ICMP 18418 / T49</strain>
    </source>
</reference>
<sequence length="89" mass="9397">MTGNQEPGGQPTLREQLEVAGHQLEKKVRELLHEGNVQHLIIKHEGQTILEIPVGLGIAAAVLAPVLAAVAAVGALLTHCTVEVVRKGE</sequence>
<name>S0F091_CHTCT</name>
<feature type="domain" description="DUF4342" evidence="2">
    <location>
        <begin position="12"/>
        <end position="86"/>
    </location>
</feature>
<dbReference type="STRING" id="454171.CP488_01157"/>
<protein>
    <recommendedName>
        <fullName evidence="2">DUF4342 domain-containing protein</fullName>
    </recommendedName>
</protein>
<proteinExistence type="predicted"/>
<dbReference type="Proteomes" id="UP000014227">
    <property type="component" value="Chromosome I"/>
</dbReference>
<dbReference type="PATRIC" id="fig|1303518.3.peg.3035"/>
<accession>S0F091</accession>
<dbReference type="Pfam" id="PF14242">
    <property type="entry name" value="DUF4342"/>
    <property type="match status" value="1"/>
</dbReference>
<keyword evidence="1" id="KW-0472">Membrane</keyword>
<feature type="transmembrane region" description="Helical" evidence="1">
    <location>
        <begin position="54"/>
        <end position="77"/>
    </location>
</feature>
<keyword evidence="1" id="KW-0812">Transmembrane</keyword>
<dbReference type="KEGG" id="ccz:CCALI_02929"/>
<evidence type="ECO:0000313" key="3">
    <source>
        <dbReference type="EMBL" id="CCW36714.1"/>
    </source>
</evidence>
<evidence type="ECO:0000259" key="2">
    <source>
        <dbReference type="Pfam" id="PF14242"/>
    </source>
</evidence>
<organism evidence="3 4">
    <name type="scientific">Chthonomonas calidirosea (strain DSM 23976 / ICMP 18418 / T49)</name>
    <dbReference type="NCBI Taxonomy" id="1303518"/>
    <lineage>
        <taxon>Bacteria</taxon>
        <taxon>Bacillati</taxon>
        <taxon>Armatimonadota</taxon>
        <taxon>Chthonomonadia</taxon>
        <taxon>Chthonomonadales</taxon>
        <taxon>Chthonomonadaceae</taxon>
        <taxon>Chthonomonas</taxon>
    </lineage>
</organism>
<keyword evidence="4" id="KW-1185">Reference proteome</keyword>